<dbReference type="PANTHER" id="PTHR43741:SF4">
    <property type="entry name" value="FMN-DEPENDENT NADH:QUINONE OXIDOREDUCTASE"/>
    <property type="match status" value="1"/>
</dbReference>
<evidence type="ECO:0000313" key="3">
    <source>
        <dbReference type="Proteomes" id="UP000176377"/>
    </source>
</evidence>
<dbReference type="Proteomes" id="UP000176377">
    <property type="component" value="Unassembled WGS sequence"/>
</dbReference>
<dbReference type="Pfam" id="PF03358">
    <property type="entry name" value="FMN_red"/>
    <property type="match status" value="1"/>
</dbReference>
<feature type="domain" description="NADPH-dependent FMN reductase-like" evidence="1">
    <location>
        <begin position="1"/>
        <end position="155"/>
    </location>
</feature>
<organism evidence="2 3">
    <name type="scientific">Candidatus Kaiserbacteria bacterium RIFCSPHIGHO2_01_FULL_56_24</name>
    <dbReference type="NCBI Taxonomy" id="1798487"/>
    <lineage>
        <taxon>Bacteria</taxon>
        <taxon>Candidatus Kaiseribacteriota</taxon>
    </lineage>
</organism>
<dbReference type="EMBL" id="MFLA01000035">
    <property type="protein sequence ID" value="OGG58255.1"/>
    <property type="molecule type" value="Genomic_DNA"/>
</dbReference>
<gene>
    <name evidence="2" type="ORF">A2765_05355</name>
</gene>
<accession>A0A1F6DA41</accession>
<dbReference type="PANTHER" id="PTHR43741">
    <property type="entry name" value="FMN-DEPENDENT NADH-AZOREDUCTASE 1"/>
    <property type="match status" value="1"/>
</dbReference>
<comment type="caution">
    <text evidence="2">The sequence shown here is derived from an EMBL/GenBank/DDBJ whole genome shotgun (WGS) entry which is preliminary data.</text>
</comment>
<reference evidence="2 3" key="1">
    <citation type="journal article" date="2016" name="Nat. Commun.">
        <title>Thousands of microbial genomes shed light on interconnected biogeochemical processes in an aquifer system.</title>
        <authorList>
            <person name="Anantharaman K."/>
            <person name="Brown C.T."/>
            <person name="Hug L.A."/>
            <person name="Sharon I."/>
            <person name="Castelle C.J."/>
            <person name="Probst A.J."/>
            <person name="Thomas B.C."/>
            <person name="Singh A."/>
            <person name="Wilkins M.J."/>
            <person name="Karaoz U."/>
            <person name="Brodie E.L."/>
            <person name="Williams K.H."/>
            <person name="Hubbard S.S."/>
            <person name="Banfield J.F."/>
        </authorList>
    </citation>
    <scope>NUCLEOTIDE SEQUENCE [LARGE SCALE GENOMIC DNA]</scope>
</reference>
<name>A0A1F6DA41_9BACT</name>
<protein>
    <recommendedName>
        <fullName evidence="1">NADPH-dependent FMN reductase-like domain-containing protein</fullName>
    </recommendedName>
</protein>
<dbReference type="AlphaFoldDB" id="A0A1F6DA41"/>
<evidence type="ECO:0000259" key="1">
    <source>
        <dbReference type="Pfam" id="PF03358"/>
    </source>
</evidence>
<dbReference type="InterPro" id="IPR050104">
    <property type="entry name" value="FMN-dep_NADH:Q_OxRdtase_AzoR1"/>
</dbReference>
<evidence type="ECO:0000313" key="2">
    <source>
        <dbReference type="EMBL" id="OGG58255.1"/>
    </source>
</evidence>
<dbReference type="GO" id="GO:0016491">
    <property type="term" value="F:oxidoreductase activity"/>
    <property type="evidence" value="ECO:0007669"/>
    <property type="project" value="InterPro"/>
</dbReference>
<sequence length="225" mass="25317">MNILILVAGTNEPSNSATLADAFMKGLQKHRNTHITKVHIKDLSIAPFTLEFYDPRMDQGEDFTKVQRLMEQADGFVIASPVWNFSVPAHLKNLIDRIGSFGLDVETRSRGMLKGKPFYIILTGGTPVSGWHALMRKTTSHLQESLQYFGASYIGEHYEPKCMKGRGVFGLVVHERPASLSAVERKGHDFGKVVLEYNQKGKAPLYHRTKAKVMKWGENVLKKMT</sequence>
<dbReference type="Gene3D" id="3.40.50.360">
    <property type="match status" value="1"/>
</dbReference>
<proteinExistence type="predicted"/>
<dbReference type="InterPro" id="IPR029039">
    <property type="entry name" value="Flavoprotein-like_sf"/>
</dbReference>
<dbReference type="SUPFAM" id="SSF52218">
    <property type="entry name" value="Flavoproteins"/>
    <property type="match status" value="1"/>
</dbReference>
<dbReference type="InterPro" id="IPR005025">
    <property type="entry name" value="FMN_Rdtase-like_dom"/>
</dbReference>